<dbReference type="AlphaFoldDB" id="A0A383BN57"/>
<proteinExistence type="predicted"/>
<protein>
    <submittedName>
        <fullName evidence="1">Uncharacterized protein</fullName>
    </submittedName>
</protein>
<feature type="non-terminal residue" evidence="1">
    <location>
        <position position="128"/>
    </location>
</feature>
<gene>
    <name evidence="1" type="ORF">METZ01_LOCUS474153</name>
</gene>
<accession>A0A383BN57</accession>
<reference evidence="1" key="1">
    <citation type="submission" date="2018-05" db="EMBL/GenBank/DDBJ databases">
        <authorList>
            <person name="Lanie J.A."/>
            <person name="Ng W.-L."/>
            <person name="Kazmierczak K.M."/>
            <person name="Andrzejewski T.M."/>
            <person name="Davidsen T.M."/>
            <person name="Wayne K.J."/>
            <person name="Tettelin H."/>
            <person name="Glass J.I."/>
            <person name="Rusch D."/>
            <person name="Podicherti R."/>
            <person name="Tsui H.-C.T."/>
            <person name="Winkler M.E."/>
        </authorList>
    </citation>
    <scope>NUCLEOTIDE SEQUENCE</scope>
</reference>
<sequence>MAAISLLPADSLVLPRAEVFPRERPRPELRPPALDLPFSPAGRRLPPVCLPSPAAPSVRLAVSPVFAAAFFFAPPRRRERERLRGFFSSACSFCPLVEDVFRPPEAVFSATAPDSTAGFFRRLGGLRR</sequence>
<organism evidence="1">
    <name type="scientific">marine metagenome</name>
    <dbReference type="NCBI Taxonomy" id="408172"/>
    <lineage>
        <taxon>unclassified sequences</taxon>
        <taxon>metagenomes</taxon>
        <taxon>ecological metagenomes</taxon>
    </lineage>
</organism>
<dbReference type="EMBL" id="UINC01201799">
    <property type="protein sequence ID" value="SVE21299.1"/>
    <property type="molecule type" value="Genomic_DNA"/>
</dbReference>
<evidence type="ECO:0000313" key="1">
    <source>
        <dbReference type="EMBL" id="SVE21299.1"/>
    </source>
</evidence>
<name>A0A383BN57_9ZZZZ</name>